<feature type="non-terminal residue" evidence="7">
    <location>
        <position position="1"/>
    </location>
</feature>
<evidence type="ECO:0008006" key="9">
    <source>
        <dbReference type="Google" id="ProtNLM"/>
    </source>
</evidence>
<evidence type="ECO:0000256" key="4">
    <source>
        <dbReference type="ARBA" id="ARBA00023242"/>
    </source>
</evidence>
<dbReference type="PROSITE" id="PS51294">
    <property type="entry name" value="HTH_MYB"/>
    <property type="match status" value="2"/>
</dbReference>
<feature type="domain" description="Myb-like" evidence="5">
    <location>
        <begin position="58"/>
        <end position="104"/>
    </location>
</feature>
<dbReference type="OrthoDB" id="2143914at2759"/>
<protein>
    <recommendedName>
        <fullName evidence="9">Homeodomain-like protein</fullName>
    </recommendedName>
</protein>
<dbReference type="Proteomes" id="UP000054144">
    <property type="component" value="Unassembled WGS sequence"/>
</dbReference>
<name>A0A0D7AAU6_9AGAR</name>
<dbReference type="GO" id="GO:0001006">
    <property type="term" value="F:RNA polymerase III type 3 promoter sequence-specific DNA binding"/>
    <property type="evidence" value="ECO:0007669"/>
    <property type="project" value="TreeGrafter"/>
</dbReference>
<evidence type="ECO:0000256" key="2">
    <source>
        <dbReference type="ARBA" id="ARBA00023125"/>
    </source>
</evidence>
<dbReference type="AlphaFoldDB" id="A0A0D7AAU6"/>
<dbReference type="InterPro" id="IPR051575">
    <property type="entry name" value="Myb-like_DNA-bd"/>
</dbReference>
<keyword evidence="8" id="KW-1185">Reference proteome</keyword>
<evidence type="ECO:0000256" key="1">
    <source>
        <dbReference type="ARBA" id="ARBA00023015"/>
    </source>
</evidence>
<keyword evidence="1" id="KW-0805">Transcription regulation</keyword>
<dbReference type="InterPro" id="IPR001005">
    <property type="entry name" value="SANT/Myb"/>
</dbReference>
<dbReference type="PROSITE" id="PS50090">
    <property type="entry name" value="MYB_LIKE"/>
    <property type="match status" value="2"/>
</dbReference>
<dbReference type="SMART" id="SM00717">
    <property type="entry name" value="SANT"/>
    <property type="match status" value="2"/>
</dbReference>
<evidence type="ECO:0000259" key="5">
    <source>
        <dbReference type="PROSITE" id="PS50090"/>
    </source>
</evidence>
<dbReference type="EMBL" id="KN882016">
    <property type="protein sequence ID" value="KIY47061.1"/>
    <property type="molecule type" value="Genomic_DNA"/>
</dbReference>
<evidence type="ECO:0000256" key="3">
    <source>
        <dbReference type="ARBA" id="ARBA00023163"/>
    </source>
</evidence>
<feature type="non-terminal residue" evidence="7">
    <location>
        <position position="104"/>
    </location>
</feature>
<evidence type="ECO:0000313" key="7">
    <source>
        <dbReference type="EMBL" id="KIY47061.1"/>
    </source>
</evidence>
<feature type="domain" description="Myb-like" evidence="5">
    <location>
        <begin position="7"/>
        <end position="57"/>
    </location>
</feature>
<proteinExistence type="predicted"/>
<feature type="domain" description="HTH myb-type" evidence="6">
    <location>
        <begin position="7"/>
        <end position="61"/>
    </location>
</feature>
<dbReference type="GO" id="GO:0042795">
    <property type="term" value="P:snRNA transcription by RNA polymerase II"/>
    <property type="evidence" value="ECO:0007669"/>
    <property type="project" value="TreeGrafter"/>
</dbReference>
<evidence type="ECO:0000313" key="8">
    <source>
        <dbReference type="Proteomes" id="UP000054144"/>
    </source>
</evidence>
<reference evidence="7 8" key="1">
    <citation type="journal article" date="2015" name="Fungal Genet. Biol.">
        <title>Evolution of novel wood decay mechanisms in Agaricales revealed by the genome sequences of Fistulina hepatica and Cylindrobasidium torrendii.</title>
        <authorList>
            <person name="Floudas D."/>
            <person name="Held B.W."/>
            <person name="Riley R."/>
            <person name="Nagy L.G."/>
            <person name="Koehler G."/>
            <person name="Ransdell A.S."/>
            <person name="Younus H."/>
            <person name="Chow J."/>
            <person name="Chiniquy J."/>
            <person name="Lipzen A."/>
            <person name="Tritt A."/>
            <person name="Sun H."/>
            <person name="Haridas S."/>
            <person name="LaButti K."/>
            <person name="Ohm R.A."/>
            <person name="Kues U."/>
            <person name="Blanchette R.A."/>
            <person name="Grigoriev I.V."/>
            <person name="Minto R.E."/>
            <person name="Hibbett D.S."/>
        </authorList>
    </citation>
    <scope>NUCLEOTIDE SEQUENCE [LARGE SCALE GENOMIC DNA]</scope>
    <source>
        <strain evidence="7 8">ATCC 64428</strain>
    </source>
</reference>
<dbReference type="PANTHER" id="PTHR46621:SF1">
    <property type="entry name" value="SNRNA-ACTIVATING PROTEIN COMPLEX SUBUNIT 4"/>
    <property type="match status" value="1"/>
</dbReference>
<dbReference type="GO" id="GO:0000978">
    <property type="term" value="F:RNA polymerase II cis-regulatory region sequence-specific DNA binding"/>
    <property type="evidence" value="ECO:0007669"/>
    <property type="project" value="TreeGrafter"/>
</dbReference>
<dbReference type="GO" id="GO:0042796">
    <property type="term" value="P:snRNA transcription by RNA polymerase III"/>
    <property type="evidence" value="ECO:0007669"/>
    <property type="project" value="TreeGrafter"/>
</dbReference>
<dbReference type="Pfam" id="PF00249">
    <property type="entry name" value="Myb_DNA-binding"/>
    <property type="match status" value="1"/>
</dbReference>
<organism evidence="7 8">
    <name type="scientific">Fistulina hepatica ATCC 64428</name>
    <dbReference type="NCBI Taxonomy" id="1128425"/>
    <lineage>
        <taxon>Eukaryota</taxon>
        <taxon>Fungi</taxon>
        <taxon>Dikarya</taxon>
        <taxon>Basidiomycota</taxon>
        <taxon>Agaricomycotina</taxon>
        <taxon>Agaricomycetes</taxon>
        <taxon>Agaricomycetidae</taxon>
        <taxon>Agaricales</taxon>
        <taxon>Fistulinaceae</taxon>
        <taxon>Fistulina</taxon>
    </lineage>
</organism>
<sequence>RYLHSLSATIKKTTWTQEEDEMLLEKYRVHGPKWATIARAIPGRTDDACSKRYQETLDPVLNLGKWTHEDDKTLLALYMEMPRQWRLIGKEMKRPSLKCRHRYN</sequence>
<dbReference type="PANTHER" id="PTHR46621">
    <property type="entry name" value="SNRNA-ACTIVATING PROTEIN COMPLEX SUBUNIT 4"/>
    <property type="match status" value="1"/>
</dbReference>
<gene>
    <name evidence="7" type="ORF">FISHEDRAFT_19133</name>
</gene>
<dbReference type="InterPro" id="IPR017930">
    <property type="entry name" value="Myb_dom"/>
</dbReference>
<dbReference type="Pfam" id="PF13921">
    <property type="entry name" value="Myb_DNA-bind_6"/>
    <property type="match status" value="1"/>
</dbReference>
<keyword evidence="2" id="KW-0238">DNA-binding</keyword>
<accession>A0A0D7AAU6</accession>
<dbReference type="SUPFAM" id="SSF46689">
    <property type="entry name" value="Homeodomain-like"/>
    <property type="match status" value="1"/>
</dbReference>
<dbReference type="GO" id="GO:0019185">
    <property type="term" value="C:snRNA-activating protein complex"/>
    <property type="evidence" value="ECO:0007669"/>
    <property type="project" value="TreeGrafter"/>
</dbReference>
<feature type="domain" description="HTH myb-type" evidence="6">
    <location>
        <begin position="64"/>
        <end position="104"/>
    </location>
</feature>
<keyword evidence="3" id="KW-0804">Transcription</keyword>
<evidence type="ECO:0000259" key="6">
    <source>
        <dbReference type="PROSITE" id="PS51294"/>
    </source>
</evidence>
<dbReference type="InterPro" id="IPR009057">
    <property type="entry name" value="Homeodomain-like_sf"/>
</dbReference>
<keyword evidence="4" id="KW-0539">Nucleus</keyword>
<dbReference type="Gene3D" id="1.10.10.60">
    <property type="entry name" value="Homeodomain-like"/>
    <property type="match status" value="2"/>
</dbReference>